<proteinExistence type="predicted"/>
<dbReference type="Proteomes" id="UP001239111">
    <property type="component" value="Chromosome 1"/>
</dbReference>
<evidence type="ECO:0000313" key="2">
    <source>
        <dbReference type="Proteomes" id="UP001239111"/>
    </source>
</evidence>
<comment type="caution">
    <text evidence="1">The sequence shown here is derived from an EMBL/GenBank/DDBJ whole genome shotgun (WGS) entry which is preliminary data.</text>
</comment>
<keyword evidence="2" id="KW-1185">Reference proteome</keyword>
<name>A0ACC2Q0E5_9HYME</name>
<organism evidence="1 2">
    <name type="scientific">Eretmocerus hayati</name>
    <dbReference type="NCBI Taxonomy" id="131215"/>
    <lineage>
        <taxon>Eukaryota</taxon>
        <taxon>Metazoa</taxon>
        <taxon>Ecdysozoa</taxon>
        <taxon>Arthropoda</taxon>
        <taxon>Hexapoda</taxon>
        <taxon>Insecta</taxon>
        <taxon>Pterygota</taxon>
        <taxon>Neoptera</taxon>
        <taxon>Endopterygota</taxon>
        <taxon>Hymenoptera</taxon>
        <taxon>Apocrita</taxon>
        <taxon>Proctotrupomorpha</taxon>
        <taxon>Chalcidoidea</taxon>
        <taxon>Aphelinidae</taxon>
        <taxon>Aphelininae</taxon>
        <taxon>Eretmocerus</taxon>
    </lineage>
</organism>
<reference evidence="1" key="1">
    <citation type="submission" date="2023-04" db="EMBL/GenBank/DDBJ databases">
        <title>A chromosome-level genome assembly of the parasitoid wasp Eretmocerus hayati.</title>
        <authorList>
            <person name="Zhong Y."/>
            <person name="Liu S."/>
            <person name="Liu Y."/>
        </authorList>
    </citation>
    <scope>NUCLEOTIDE SEQUENCE</scope>
    <source>
        <strain evidence="1">ZJU_SS_LIU_2023</strain>
    </source>
</reference>
<sequence length="119" mass="13588">MTPATVTMYNADKAHRNMMATHSNAFSRDPKLSVGDLVRVTRASNVFRKGYMRGWTLELFKIVRISTTRQPPVYFLLDLAGVDIDGFSYEEELSRVRKDLRTEASEVDEILKTSGRVDK</sequence>
<evidence type="ECO:0000313" key="1">
    <source>
        <dbReference type="EMBL" id="KAJ8688663.1"/>
    </source>
</evidence>
<accession>A0ACC2Q0E5</accession>
<gene>
    <name evidence="1" type="ORF">QAD02_024458</name>
</gene>
<dbReference type="EMBL" id="CM056741">
    <property type="protein sequence ID" value="KAJ8688663.1"/>
    <property type="molecule type" value="Genomic_DNA"/>
</dbReference>
<protein>
    <submittedName>
        <fullName evidence="1">Uncharacterized protein</fullName>
    </submittedName>
</protein>